<reference evidence="1 2" key="1">
    <citation type="submission" date="2018-11" db="EMBL/GenBank/DDBJ databases">
        <title>Genome sequence of Saitozyma podzolica DSM 27192.</title>
        <authorList>
            <person name="Aliyu H."/>
            <person name="Gorte O."/>
            <person name="Ochsenreither K."/>
        </authorList>
    </citation>
    <scope>NUCLEOTIDE SEQUENCE [LARGE SCALE GENOMIC DNA]</scope>
    <source>
        <strain evidence="1 2">DSM 27192</strain>
    </source>
</reference>
<dbReference type="EMBL" id="RSCD01000017">
    <property type="protein sequence ID" value="RSH87319.1"/>
    <property type="molecule type" value="Genomic_DNA"/>
</dbReference>
<sequence>MNPLLALLIPPPTQCLFAYALPLGHPNPHPRDVSSTVSEYSAFCTSEDPTKCIVIAPRASLFAVAADTYRSQKKKTKAIDDTQAQRAAAEAARVAKEKEETAARHHVVKHMARSYDMILNGGARA</sequence>
<keyword evidence="2" id="KW-1185">Reference proteome</keyword>
<gene>
    <name evidence="1" type="ORF">EHS25_003228</name>
</gene>
<evidence type="ECO:0000313" key="2">
    <source>
        <dbReference type="Proteomes" id="UP000279259"/>
    </source>
</evidence>
<comment type="caution">
    <text evidence="1">The sequence shown here is derived from an EMBL/GenBank/DDBJ whole genome shotgun (WGS) entry which is preliminary data.</text>
</comment>
<dbReference type="Proteomes" id="UP000279259">
    <property type="component" value="Unassembled WGS sequence"/>
</dbReference>
<organism evidence="1 2">
    <name type="scientific">Saitozyma podzolica</name>
    <dbReference type="NCBI Taxonomy" id="1890683"/>
    <lineage>
        <taxon>Eukaryota</taxon>
        <taxon>Fungi</taxon>
        <taxon>Dikarya</taxon>
        <taxon>Basidiomycota</taxon>
        <taxon>Agaricomycotina</taxon>
        <taxon>Tremellomycetes</taxon>
        <taxon>Tremellales</taxon>
        <taxon>Trimorphomycetaceae</taxon>
        <taxon>Saitozyma</taxon>
    </lineage>
</organism>
<proteinExistence type="predicted"/>
<evidence type="ECO:0000313" key="1">
    <source>
        <dbReference type="EMBL" id="RSH87319.1"/>
    </source>
</evidence>
<dbReference type="OrthoDB" id="10390611at2759"/>
<name>A0A427Y8A0_9TREE</name>
<protein>
    <submittedName>
        <fullName evidence="1">Uncharacterized protein</fullName>
    </submittedName>
</protein>
<dbReference type="AlphaFoldDB" id="A0A427Y8A0"/>
<accession>A0A427Y8A0</accession>